<reference evidence="2" key="1">
    <citation type="submission" date="2022-08" db="EMBL/GenBank/DDBJ databases">
        <title>Genome Sequence of the sulphate-reducing bacterium, Pseudodesulfovibrio portus JCM14722.</title>
        <authorList>
            <person name="Kondo R."/>
            <person name="Kataoka T."/>
        </authorList>
    </citation>
    <scope>NUCLEOTIDE SEQUENCE</scope>
    <source>
        <strain evidence="2">JCM 14722</strain>
    </source>
</reference>
<name>A0ABM8ANN2_9BACT</name>
<dbReference type="Gene3D" id="3.40.50.10690">
    <property type="entry name" value="putative lor/sdh protein like domains"/>
    <property type="match status" value="1"/>
</dbReference>
<organism evidence="2 3">
    <name type="scientific">Pseudodesulfovibrio portus</name>
    <dbReference type="NCBI Taxonomy" id="231439"/>
    <lineage>
        <taxon>Bacteria</taxon>
        <taxon>Pseudomonadati</taxon>
        <taxon>Thermodesulfobacteriota</taxon>
        <taxon>Desulfovibrionia</taxon>
        <taxon>Desulfovibrionales</taxon>
        <taxon>Desulfovibrionaceae</taxon>
    </lineage>
</organism>
<dbReference type="Proteomes" id="UP001061361">
    <property type="component" value="Chromosome"/>
</dbReference>
<dbReference type="InterPro" id="IPR048963">
    <property type="entry name" value="ArgZ/ArgE-like_C_2nd"/>
</dbReference>
<dbReference type="EMBL" id="AP026708">
    <property type="protein sequence ID" value="BDQ32996.1"/>
    <property type="molecule type" value="Genomic_DNA"/>
</dbReference>
<sequence length="318" mass="35167">MAFSRFDTSKIKVLPLGERSHDLDLTVIRELAPEECAYPHLATVTDRMRKAKEAGASVILMMGAHVIRAGVQRFIIDMMEQGYISCLAGNGACVIHDFEFALIGQTTESVARYIREGQFGLWQETGRINDVVRHGAARDMGVGEAVGKAIHEGYFPYKDISLFAAAHRLSIPFTVHVGMGSDIVHEHPNCDGAAWGKASYTDFLYYTSVLDNVENGVVMNFGSAIMAPEVYLKALAMVRNVAAQEGRTVNRFTSLVCDLKNLPDNVSAEAPRGNPDYYFRPWKTMLVRTVDDGGESFYVRAPHAETVPQLWTALNSNK</sequence>
<evidence type="ECO:0000313" key="2">
    <source>
        <dbReference type="EMBL" id="BDQ32996.1"/>
    </source>
</evidence>
<dbReference type="RefSeq" id="WP_264983052.1">
    <property type="nucleotide sequence ID" value="NZ_AP026708.1"/>
</dbReference>
<keyword evidence="3" id="KW-1185">Reference proteome</keyword>
<protein>
    <recommendedName>
        <fullName evidence="1">Arginine dihydrolase ArgZ/ArgE-like C-terminal second subdomain domain-containing protein</fullName>
    </recommendedName>
</protein>
<proteinExistence type="predicted"/>
<dbReference type="Pfam" id="PF21570">
    <property type="entry name" value="ArgZ-like_C_2nd"/>
    <property type="match status" value="1"/>
</dbReference>
<accession>A0ABM8ANN2</accession>
<evidence type="ECO:0000313" key="3">
    <source>
        <dbReference type="Proteomes" id="UP001061361"/>
    </source>
</evidence>
<evidence type="ECO:0000259" key="1">
    <source>
        <dbReference type="Pfam" id="PF21570"/>
    </source>
</evidence>
<gene>
    <name evidence="2" type="ORF">JCM14722_05380</name>
</gene>
<feature type="domain" description="Arginine dihydrolase ArgZ/ArgE-like C-terminal second subdomain" evidence="1">
    <location>
        <begin position="44"/>
        <end position="139"/>
    </location>
</feature>